<dbReference type="EMBL" id="PJQM01001878">
    <property type="protein sequence ID" value="RCI00101.1"/>
    <property type="molecule type" value="Genomic_DNA"/>
</dbReference>
<dbReference type="Gene3D" id="1.25.40.20">
    <property type="entry name" value="Ankyrin repeat-containing domain"/>
    <property type="match status" value="1"/>
</dbReference>
<reference evidence="6 7" key="1">
    <citation type="journal article" date="2018" name="G3 (Bethesda)">
        <title>Phylogenetic and Phylogenomic Definition of Rhizopus Species.</title>
        <authorList>
            <person name="Gryganskyi A.P."/>
            <person name="Golan J."/>
            <person name="Dolatabadi S."/>
            <person name="Mondo S."/>
            <person name="Robb S."/>
            <person name="Idnurm A."/>
            <person name="Muszewska A."/>
            <person name="Steczkiewicz K."/>
            <person name="Masonjones S."/>
            <person name="Liao H.L."/>
            <person name="Gajdeczka M.T."/>
            <person name="Anike F."/>
            <person name="Vuek A."/>
            <person name="Anishchenko I.M."/>
            <person name="Voigt K."/>
            <person name="de Hoog G.S."/>
            <person name="Smith M.E."/>
            <person name="Heitman J."/>
            <person name="Vilgalys R."/>
            <person name="Stajich J.E."/>
        </authorList>
    </citation>
    <scope>NUCLEOTIDE SEQUENCE [LARGE SCALE GENOMIC DNA]</scope>
    <source>
        <strain evidence="6 7">LSU 92-RS-03</strain>
    </source>
</reference>
<evidence type="ECO:0000256" key="2">
    <source>
        <dbReference type="ARBA" id="ARBA00023043"/>
    </source>
</evidence>
<protein>
    <submittedName>
        <fullName evidence="6">SPT3 Dosage dependent suppressor of Ty-induced promoter mutations-like protein</fullName>
    </submittedName>
</protein>
<dbReference type="InterPro" id="IPR002909">
    <property type="entry name" value="IPT_dom"/>
</dbReference>
<dbReference type="AlphaFoldDB" id="A0A367KD73"/>
<evidence type="ECO:0000256" key="3">
    <source>
        <dbReference type="PROSITE-ProRule" id="PRU00023"/>
    </source>
</evidence>
<dbReference type="InterPro" id="IPR013783">
    <property type="entry name" value="Ig-like_fold"/>
</dbReference>
<dbReference type="InterPro" id="IPR014756">
    <property type="entry name" value="Ig_E-set"/>
</dbReference>
<feature type="repeat" description="ANK" evidence="3">
    <location>
        <begin position="204"/>
        <end position="236"/>
    </location>
</feature>
<evidence type="ECO:0000256" key="4">
    <source>
        <dbReference type="SAM" id="MobiDB-lite"/>
    </source>
</evidence>
<feature type="compositionally biased region" description="Polar residues" evidence="4">
    <location>
        <begin position="20"/>
        <end position="32"/>
    </location>
</feature>
<dbReference type="Pfam" id="PF12796">
    <property type="entry name" value="Ank_2"/>
    <property type="match status" value="1"/>
</dbReference>
<dbReference type="Gene3D" id="2.60.40.10">
    <property type="entry name" value="Immunoglobulins"/>
    <property type="match status" value="1"/>
</dbReference>
<accession>A0A367KD73</accession>
<evidence type="ECO:0000313" key="6">
    <source>
        <dbReference type="EMBL" id="RCI00101.1"/>
    </source>
</evidence>
<dbReference type="InterPro" id="IPR002110">
    <property type="entry name" value="Ankyrin_rpt"/>
</dbReference>
<name>A0A367KD73_RHIST</name>
<dbReference type="PANTHER" id="PTHR24198">
    <property type="entry name" value="ANKYRIN REPEAT AND PROTEIN KINASE DOMAIN-CONTAINING PROTEIN"/>
    <property type="match status" value="1"/>
</dbReference>
<dbReference type="CDD" id="cd00102">
    <property type="entry name" value="IPT"/>
    <property type="match status" value="1"/>
</dbReference>
<dbReference type="PANTHER" id="PTHR24198:SF165">
    <property type="entry name" value="ANKYRIN REPEAT-CONTAINING PROTEIN-RELATED"/>
    <property type="match status" value="1"/>
</dbReference>
<dbReference type="SUPFAM" id="SSF81296">
    <property type="entry name" value="E set domains"/>
    <property type="match status" value="1"/>
</dbReference>
<evidence type="ECO:0000256" key="1">
    <source>
        <dbReference type="ARBA" id="ARBA00022737"/>
    </source>
</evidence>
<sequence length="275" mass="30423">MITDDHKMPRSETRKRSRPLQDNTELSTPYQSPVLNTFSDPWQTMIPELYVDTPYVKQVLPSHGSLIGGTRVVLLGQGFRRGLQVMFGEHRAVLLGVSPTFLVCLAPPAFEPGSKPMSIQGQVSNAVFDYYDDGLQLLGELVQQILGIQPTDLVQALSQYPANLFQTNTMGHSLLHLACHLNMYPLAHWLLSQYPAMANLQDCNGMSPLHVALGSQSTAIIHALLSQGANVFLASCLGTPMELVISLFEKHYPHTKLMPALLDSYLPWLPKSFGK</sequence>
<feature type="region of interest" description="Disordered" evidence="4">
    <location>
        <begin position="1"/>
        <end position="32"/>
    </location>
</feature>
<dbReference type="STRING" id="4846.A0A367KD73"/>
<dbReference type="Proteomes" id="UP000253551">
    <property type="component" value="Unassembled WGS sequence"/>
</dbReference>
<feature type="compositionally biased region" description="Basic and acidic residues" evidence="4">
    <location>
        <begin position="1"/>
        <end position="14"/>
    </location>
</feature>
<comment type="caution">
    <text evidence="6">The sequence shown here is derived from an EMBL/GenBank/DDBJ whole genome shotgun (WGS) entry which is preliminary data.</text>
</comment>
<dbReference type="SUPFAM" id="SSF48403">
    <property type="entry name" value="Ankyrin repeat"/>
    <property type="match status" value="1"/>
</dbReference>
<keyword evidence="1" id="KW-0677">Repeat</keyword>
<dbReference type="InterPro" id="IPR036770">
    <property type="entry name" value="Ankyrin_rpt-contain_sf"/>
</dbReference>
<feature type="domain" description="IPT/TIG" evidence="5">
    <location>
        <begin position="54"/>
        <end position="123"/>
    </location>
</feature>
<dbReference type="SMART" id="SM00248">
    <property type="entry name" value="ANK"/>
    <property type="match status" value="2"/>
</dbReference>
<evidence type="ECO:0000259" key="5">
    <source>
        <dbReference type="Pfam" id="PF01833"/>
    </source>
</evidence>
<evidence type="ECO:0000313" key="7">
    <source>
        <dbReference type="Proteomes" id="UP000253551"/>
    </source>
</evidence>
<proteinExistence type="predicted"/>
<dbReference type="OrthoDB" id="71307at2759"/>
<dbReference type="PROSITE" id="PS50088">
    <property type="entry name" value="ANK_REPEAT"/>
    <property type="match status" value="1"/>
</dbReference>
<keyword evidence="7" id="KW-1185">Reference proteome</keyword>
<dbReference type="PROSITE" id="PS50297">
    <property type="entry name" value="ANK_REP_REGION"/>
    <property type="match status" value="1"/>
</dbReference>
<organism evidence="6 7">
    <name type="scientific">Rhizopus stolonifer</name>
    <name type="common">Rhizopus nigricans</name>
    <dbReference type="NCBI Taxonomy" id="4846"/>
    <lineage>
        <taxon>Eukaryota</taxon>
        <taxon>Fungi</taxon>
        <taxon>Fungi incertae sedis</taxon>
        <taxon>Mucoromycota</taxon>
        <taxon>Mucoromycotina</taxon>
        <taxon>Mucoromycetes</taxon>
        <taxon>Mucorales</taxon>
        <taxon>Mucorineae</taxon>
        <taxon>Rhizopodaceae</taxon>
        <taxon>Rhizopus</taxon>
    </lineage>
</organism>
<dbReference type="Pfam" id="PF01833">
    <property type="entry name" value="TIG"/>
    <property type="match status" value="1"/>
</dbReference>
<gene>
    <name evidence="6" type="primary">SPT23_5</name>
    <name evidence="6" type="ORF">CU098_011627</name>
</gene>
<keyword evidence="2 3" id="KW-0040">ANK repeat</keyword>